<dbReference type="RefSeq" id="WP_068455362.1">
    <property type="nucleotide sequence ID" value="NZ_CP147847.1"/>
</dbReference>
<evidence type="ECO:0000313" key="6">
    <source>
        <dbReference type="Proteomes" id="UP001398420"/>
    </source>
</evidence>
<dbReference type="InterPro" id="IPR035437">
    <property type="entry name" value="SNase_OB-fold_sf"/>
</dbReference>
<evidence type="ECO:0000259" key="4">
    <source>
        <dbReference type="PROSITE" id="PS50830"/>
    </source>
</evidence>
<feature type="domain" description="TNase-like" evidence="4">
    <location>
        <begin position="31"/>
        <end position="166"/>
    </location>
</feature>
<dbReference type="PROSITE" id="PS01284">
    <property type="entry name" value="TNASE_2"/>
    <property type="match status" value="1"/>
</dbReference>
<dbReference type="Gene3D" id="2.40.50.90">
    <property type="match status" value="1"/>
</dbReference>
<reference evidence="5 6" key="1">
    <citation type="submission" date="2024-04" db="EMBL/GenBank/DDBJ databases">
        <authorList>
            <person name="Wu Y.S."/>
            <person name="Zhang L."/>
        </authorList>
    </citation>
    <scope>NUCLEOTIDE SEQUENCE [LARGE SCALE GENOMIC DNA]</scope>
    <source>
        <strain evidence="5 6">KG-01</strain>
    </source>
</reference>
<keyword evidence="2" id="KW-0255">Endonuclease</keyword>
<dbReference type="Pfam" id="PF00565">
    <property type="entry name" value="SNase"/>
    <property type="match status" value="1"/>
</dbReference>
<organism evidence="5 6">
    <name type="scientific">Kurthia gibsonii</name>
    <dbReference type="NCBI Taxonomy" id="33946"/>
    <lineage>
        <taxon>Bacteria</taxon>
        <taxon>Bacillati</taxon>
        <taxon>Bacillota</taxon>
        <taxon>Bacilli</taxon>
        <taxon>Bacillales</taxon>
        <taxon>Caryophanaceae</taxon>
        <taxon>Kurthia</taxon>
    </lineage>
</organism>
<dbReference type="SMART" id="SM00318">
    <property type="entry name" value="SNc"/>
    <property type="match status" value="1"/>
</dbReference>
<evidence type="ECO:0000256" key="1">
    <source>
        <dbReference type="ARBA" id="ARBA00022722"/>
    </source>
</evidence>
<dbReference type="Proteomes" id="UP001398420">
    <property type="component" value="Unassembled WGS sequence"/>
</dbReference>
<dbReference type="PROSITE" id="PS50830">
    <property type="entry name" value="TNASE_3"/>
    <property type="match status" value="1"/>
</dbReference>
<evidence type="ECO:0000256" key="3">
    <source>
        <dbReference type="ARBA" id="ARBA00022801"/>
    </source>
</evidence>
<dbReference type="InterPro" id="IPR016071">
    <property type="entry name" value="Staphylococal_nuclease_OB-fold"/>
</dbReference>
<dbReference type="EMBL" id="JBCEWA010000001">
    <property type="protein sequence ID" value="MEL5986863.1"/>
    <property type="molecule type" value="Genomic_DNA"/>
</dbReference>
<gene>
    <name evidence="5" type="ORF">AAF454_00340</name>
</gene>
<keyword evidence="3" id="KW-0378">Hydrolase</keyword>
<dbReference type="SUPFAM" id="SSF50199">
    <property type="entry name" value="Staphylococcal nuclease"/>
    <property type="match status" value="1"/>
</dbReference>
<evidence type="ECO:0000256" key="2">
    <source>
        <dbReference type="ARBA" id="ARBA00022759"/>
    </source>
</evidence>
<dbReference type="PANTHER" id="PTHR12302:SF3">
    <property type="entry name" value="SERINE_THREONINE-PROTEIN KINASE 31"/>
    <property type="match status" value="1"/>
</dbReference>
<keyword evidence="1" id="KW-0540">Nuclease</keyword>
<sequence length="251" mass="29250">MLFIVISIIILLMIVVVYMRKLAPQQEQYIIGEKVEVVSVMDGDTMKVRYNGQIKKVRFLLIDTPEMYHKRIGEQPFAREAQQLSRILIQNAQVVSIMFDRNEEREDRYGRLLAYVYADGQSIQELLLRSGYARVGYVYTKQAQYVDEFYAFQEEAKQAKRGIWRYAGYVTKKGFHAEAIPHWQPGKQVESVQLVTEPNLLAHQIKGNINPKGEKRYYKPGDPNYDQVNPEQLFMSEEEAKAAGFIRVFRP</sequence>
<comment type="caution">
    <text evidence="5">The sequence shown here is derived from an EMBL/GenBank/DDBJ whole genome shotgun (WGS) entry which is preliminary data.</text>
</comment>
<name>A0ABU9LGV7_9BACL</name>
<keyword evidence="6" id="KW-1185">Reference proteome</keyword>
<dbReference type="PANTHER" id="PTHR12302">
    <property type="entry name" value="EBNA2 BINDING PROTEIN P100"/>
    <property type="match status" value="1"/>
</dbReference>
<proteinExistence type="predicted"/>
<protein>
    <submittedName>
        <fullName evidence="5">Thermonuclease family protein</fullName>
    </submittedName>
</protein>
<accession>A0ABU9LGV7</accession>
<evidence type="ECO:0000313" key="5">
    <source>
        <dbReference type="EMBL" id="MEL5986863.1"/>
    </source>
</evidence>
<dbReference type="InterPro" id="IPR002071">
    <property type="entry name" value="Thermonucl_AS"/>
</dbReference>